<dbReference type="CDD" id="cd01335">
    <property type="entry name" value="Radical_SAM"/>
    <property type="match status" value="1"/>
</dbReference>
<keyword evidence="9" id="KW-0456">Lyase</keyword>
<dbReference type="PROSITE" id="PS51918">
    <property type="entry name" value="RADICAL_SAM"/>
    <property type="match status" value="1"/>
</dbReference>
<protein>
    <submittedName>
        <fullName evidence="9">Pyruvate-formate lyase-activating enzyme</fullName>
    </submittedName>
</protein>
<reference evidence="9 10" key="1">
    <citation type="submission" date="2018-04" db="EMBL/GenBank/DDBJ databases">
        <title>Complete genome sequence of Hydrogenophilus thermoluteolus TH-1.</title>
        <authorList>
            <person name="Arai H."/>
        </authorList>
    </citation>
    <scope>NUCLEOTIDE SEQUENCE [LARGE SCALE GENOMIC DNA]</scope>
    <source>
        <strain evidence="9 10">TH-1</strain>
    </source>
</reference>
<keyword evidence="6 7" id="KW-0411">Iron-sulfur</keyword>
<dbReference type="OrthoDB" id="9778883at2"/>
<comment type="cofactor">
    <cofactor evidence="7">
        <name>[4Fe-4S] cluster</name>
        <dbReference type="ChEBI" id="CHEBI:49883"/>
    </cofactor>
    <text evidence="7">Binds 1 [4Fe-4S] cluster. The cluster is coordinated with 3 cysteines and an exchangeable S-adenosyl-L-methionine.</text>
</comment>
<evidence type="ECO:0000256" key="2">
    <source>
        <dbReference type="ARBA" id="ARBA00022526"/>
    </source>
</evidence>
<dbReference type="GO" id="GO:0051539">
    <property type="term" value="F:4 iron, 4 sulfur cluster binding"/>
    <property type="evidence" value="ECO:0007669"/>
    <property type="project" value="UniProtKB-KW"/>
</dbReference>
<feature type="binding site" evidence="7">
    <location>
        <position position="87"/>
    </location>
    <ligand>
        <name>[4Fe-4S] cluster</name>
        <dbReference type="ChEBI" id="CHEBI:49883"/>
        <note>4Fe-4S-S-AdoMet</note>
    </ligand>
</feature>
<evidence type="ECO:0000259" key="8">
    <source>
        <dbReference type="PROSITE" id="PS51918"/>
    </source>
</evidence>
<evidence type="ECO:0000256" key="4">
    <source>
        <dbReference type="ARBA" id="ARBA00022723"/>
    </source>
</evidence>
<evidence type="ECO:0000256" key="1">
    <source>
        <dbReference type="ARBA" id="ARBA00022485"/>
    </source>
</evidence>
<proteinExistence type="predicted"/>
<dbReference type="GO" id="GO:0006006">
    <property type="term" value="P:glucose metabolic process"/>
    <property type="evidence" value="ECO:0007669"/>
    <property type="project" value="UniProtKB-KW"/>
</dbReference>
<keyword evidence="4 7" id="KW-0479">Metal-binding</keyword>
<dbReference type="Proteomes" id="UP000262004">
    <property type="component" value="Chromosome"/>
</dbReference>
<dbReference type="InterPro" id="IPR058240">
    <property type="entry name" value="rSAM_sf"/>
</dbReference>
<dbReference type="InterPro" id="IPR013785">
    <property type="entry name" value="Aldolase_TIM"/>
</dbReference>
<feature type="binding site" evidence="7">
    <location>
        <position position="90"/>
    </location>
    <ligand>
        <name>[4Fe-4S] cluster</name>
        <dbReference type="ChEBI" id="CHEBI:49883"/>
        <note>4Fe-4S-S-AdoMet</note>
    </ligand>
</feature>
<dbReference type="RefSeq" id="WP_119334912.1">
    <property type="nucleotide sequence ID" value="NZ_AP018558.1"/>
</dbReference>
<organism evidence="9 10">
    <name type="scientific">Hydrogenophilus thermoluteolus</name>
    <name type="common">Pseudomonas hydrogenothermophila</name>
    <dbReference type="NCBI Taxonomy" id="297"/>
    <lineage>
        <taxon>Bacteria</taxon>
        <taxon>Pseudomonadati</taxon>
        <taxon>Pseudomonadota</taxon>
        <taxon>Hydrogenophilia</taxon>
        <taxon>Hydrogenophilales</taxon>
        <taxon>Hydrogenophilaceae</taxon>
        <taxon>Hydrogenophilus</taxon>
    </lineage>
</organism>
<feature type="binding site" evidence="7">
    <location>
        <position position="83"/>
    </location>
    <ligand>
        <name>[4Fe-4S] cluster</name>
        <dbReference type="ChEBI" id="CHEBI:49883"/>
        <note>4Fe-4S-S-AdoMet</note>
    </ligand>
</feature>
<keyword evidence="3 7" id="KW-0949">S-adenosyl-L-methionine</keyword>
<evidence type="ECO:0000313" key="10">
    <source>
        <dbReference type="Proteomes" id="UP000262004"/>
    </source>
</evidence>
<dbReference type="KEGG" id="htl:HPTL_0879"/>
<evidence type="ECO:0000256" key="5">
    <source>
        <dbReference type="ARBA" id="ARBA00023004"/>
    </source>
</evidence>
<keyword evidence="5 7" id="KW-0408">Iron</keyword>
<dbReference type="SFLD" id="SFLDS00029">
    <property type="entry name" value="Radical_SAM"/>
    <property type="match status" value="1"/>
</dbReference>
<dbReference type="GO" id="GO:0046872">
    <property type="term" value="F:metal ion binding"/>
    <property type="evidence" value="ECO:0007669"/>
    <property type="project" value="UniProtKB-KW"/>
</dbReference>
<dbReference type="Pfam" id="PF04055">
    <property type="entry name" value="Radical_SAM"/>
    <property type="match status" value="1"/>
</dbReference>
<dbReference type="PIRSF" id="PIRSF004869">
    <property type="entry name" value="PflX_prd"/>
    <property type="match status" value="1"/>
</dbReference>
<dbReference type="InterPro" id="IPR016431">
    <property type="entry name" value="Pyrv-formate_lyase-activ_prd"/>
</dbReference>
<keyword evidence="10" id="KW-1185">Reference proteome</keyword>
<dbReference type="PANTHER" id="PTHR30352:SF5">
    <property type="entry name" value="PYRUVATE FORMATE-LYASE 1-ACTIVATING ENZYME"/>
    <property type="match status" value="1"/>
</dbReference>
<dbReference type="AlphaFoldDB" id="A0A2Z6DXH7"/>
<dbReference type="NCBIfam" id="TIGR04337">
    <property type="entry name" value="AmmeMemoSam_rS"/>
    <property type="match status" value="1"/>
</dbReference>
<evidence type="ECO:0000256" key="7">
    <source>
        <dbReference type="PIRSR" id="PIRSR004869-50"/>
    </source>
</evidence>
<dbReference type="SFLD" id="SFLDG01101">
    <property type="entry name" value="Uncharacterised_Radical_SAM_Su"/>
    <property type="match status" value="1"/>
</dbReference>
<dbReference type="GO" id="GO:0016829">
    <property type="term" value="F:lyase activity"/>
    <property type="evidence" value="ECO:0007669"/>
    <property type="project" value="UniProtKB-KW"/>
</dbReference>
<evidence type="ECO:0000256" key="3">
    <source>
        <dbReference type="ARBA" id="ARBA00022691"/>
    </source>
</evidence>
<keyword evidence="9" id="KW-0670">Pyruvate</keyword>
<dbReference type="InterPro" id="IPR007197">
    <property type="entry name" value="rSAM"/>
</dbReference>
<name>A0A2Z6DXH7_HYDTE</name>
<accession>A0A2Z6DXH7</accession>
<feature type="domain" description="Radical SAM core" evidence="8">
    <location>
        <begin position="68"/>
        <end position="294"/>
    </location>
</feature>
<dbReference type="Gene3D" id="3.20.20.70">
    <property type="entry name" value="Aldolase class I"/>
    <property type="match status" value="1"/>
</dbReference>
<gene>
    <name evidence="9" type="ORF">HPTL_0879</name>
</gene>
<keyword evidence="2" id="KW-0313">Glucose metabolism</keyword>
<dbReference type="EMBL" id="AP018558">
    <property type="protein sequence ID" value="BBD77147.1"/>
    <property type="molecule type" value="Genomic_DNA"/>
</dbReference>
<dbReference type="PANTHER" id="PTHR30352">
    <property type="entry name" value="PYRUVATE FORMATE-LYASE-ACTIVATING ENZYME"/>
    <property type="match status" value="1"/>
</dbReference>
<evidence type="ECO:0000313" key="9">
    <source>
        <dbReference type="EMBL" id="BBD77147.1"/>
    </source>
</evidence>
<evidence type="ECO:0000256" key="6">
    <source>
        <dbReference type="ARBA" id="ARBA00023014"/>
    </source>
</evidence>
<dbReference type="InterPro" id="IPR034457">
    <property type="entry name" value="Organic_radical-activating"/>
</dbReference>
<keyword evidence="2" id="KW-0119">Carbohydrate metabolism</keyword>
<dbReference type="SUPFAM" id="SSF102114">
    <property type="entry name" value="Radical SAM enzymes"/>
    <property type="match status" value="1"/>
</dbReference>
<dbReference type="InterPro" id="IPR027596">
    <property type="entry name" value="AmmeMemoSam_rS"/>
</dbReference>
<sequence length="356" mass="39254">MSYPAQFWRLLADGRLECTLCPRRCKLRPGQHGACLVRANDAGRMVLTTYGRSTGFCLDPIEKKPLNHFYPGTAVLSFGTAGCNLACKYCQNWSISAAKALDATIGDEGTPETIVAAAKATGAAGIAFTYNDPIIFAEYAIDCARAAHEVGLYTVAVTNGYIEPEAYAPFFSVMDAANVDLKAFTEHFYQRYCGGHIEPVKETLKYLVHHTTVWVEVTTLIIPTLNDSDDEIRALARWIRDALTPYVPLHLTAFHPDFKLRDLPPTPPQTLLRAQAIAKAEGLWHVYTGNIWDREGSTTFCPGCGAALITRDGYAISAYRLTPEGDCPDCHRPLEGRFPRAPGHFGNRRIPIRLTA</sequence>
<keyword evidence="1" id="KW-0004">4Fe-4S</keyword>